<evidence type="ECO:0000256" key="8">
    <source>
        <dbReference type="ARBA" id="ARBA00048689"/>
    </source>
</evidence>
<reference evidence="12" key="1">
    <citation type="submission" date="2019-02" db="EMBL/GenBank/DDBJ databases">
        <title>Draft genome sequence of Dolichospermum planctonicum NIES-80.</title>
        <authorList>
            <person name="Yamaguchi H."/>
            <person name="Suzuki S."/>
            <person name="Kawachi M."/>
        </authorList>
    </citation>
    <scope>NUCLEOTIDE SEQUENCE [LARGE SCALE GENOMIC DNA]</scope>
    <source>
        <strain evidence="12">NIES-80</strain>
    </source>
</reference>
<dbReference type="EC" id="2.4.1.266" evidence="6"/>
<dbReference type="Gene3D" id="3.90.550.10">
    <property type="entry name" value="Spore Coat Polysaccharide Biosynthesis Protein SpsA, Chain A"/>
    <property type="match status" value="1"/>
</dbReference>
<dbReference type="AlphaFoldDB" id="A0A480ADD4"/>
<evidence type="ECO:0000256" key="4">
    <source>
        <dbReference type="ARBA" id="ARBA00022679"/>
    </source>
</evidence>
<comment type="cofactor">
    <cofactor evidence="1">
        <name>Mg(2+)</name>
        <dbReference type="ChEBI" id="CHEBI:18420"/>
    </cofactor>
</comment>
<dbReference type="InterPro" id="IPR001173">
    <property type="entry name" value="Glyco_trans_2-like"/>
</dbReference>
<dbReference type="GO" id="GO:0016757">
    <property type="term" value="F:glycosyltransferase activity"/>
    <property type="evidence" value="ECO:0007669"/>
    <property type="project" value="UniProtKB-KW"/>
</dbReference>
<evidence type="ECO:0000256" key="2">
    <source>
        <dbReference type="ARBA" id="ARBA00006739"/>
    </source>
</evidence>
<evidence type="ECO:0000256" key="1">
    <source>
        <dbReference type="ARBA" id="ARBA00001946"/>
    </source>
</evidence>
<comment type="similarity">
    <text evidence="2">Belongs to the glycosyltransferase 2 family.</text>
</comment>
<dbReference type="OrthoDB" id="5291101at2"/>
<dbReference type="InterPro" id="IPR050256">
    <property type="entry name" value="Glycosyltransferase_2"/>
</dbReference>
<evidence type="ECO:0000256" key="3">
    <source>
        <dbReference type="ARBA" id="ARBA00022676"/>
    </source>
</evidence>
<sequence length="303" mass="34912">MSLTASIIIRTYNEQRYLEKLLKEIQNQVVDDLVYEVIIVDSGSTDKTLEIAHKFNSKILNIKKSEFSFGRSLNIGCAAATGDYLIFISGHCVPVNEYWLMRLINPLIVKNIDITYGRQLGGETTKFSENQLFDKFFPKDSQIPQKSFFCNNANSAILKSVWKKYKFDESLTGLEDMYLGKQVVAAGGLIGYVAEAAVYHYHDESWSVVKRRYEREAIALQEIMPEVQINLGDFLRYFISAVLLDAGSALQQKKLSSQVGEIFMFRLMQFWGSYRGNHEHRKISAQMKEMYFYPRNISKENYS</sequence>
<keyword evidence="3" id="KW-0328">Glycosyltransferase</keyword>
<keyword evidence="5" id="KW-0460">Magnesium</keyword>
<organism evidence="11 12">
    <name type="scientific">Dolichospermum planctonicum</name>
    <dbReference type="NCBI Taxonomy" id="136072"/>
    <lineage>
        <taxon>Bacteria</taxon>
        <taxon>Bacillati</taxon>
        <taxon>Cyanobacteriota</taxon>
        <taxon>Cyanophyceae</taxon>
        <taxon>Nostocales</taxon>
        <taxon>Aphanizomenonaceae</taxon>
        <taxon>Dolichospermum</taxon>
    </lineage>
</organism>
<evidence type="ECO:0000256" key="5">
    <source>
        <dbReference type="ARBA" id="ARBA00022842"/>
    </source>
</evidence>
<feature type="domain" description="Glycosyltransferase 2-like" evidence="10">
    <location>
        <begin position="6"/>
        <end position="164"/>
    </location>
</feature>
<accession>A0A480ADD4</accession>
<comment type="caution">
    <text evidence="11">The sequence shown here is derived from an EMBL/GenBank/DDBJ whole genome shotgun (WGS) entry which is preliminary data.</text>
</comment>
<dbReference type="InterPro" id="IPR029044">
    <property type="entry name" value="Nucleotide-diphossugar_trans"/>
</dbReference>
<gene>
    <name evidence="11" type="ORF">NIES80_15000</name>
</gene>
<dbReference type="Proteomes" id="UP000299367">
    <property type="component" value="Unassembled WGS sequence"/>
</dbReference>
<dbReference type="RefSeq" id="WP_137907487.1">
    <property type="nucleotide sequence ID" value="NZ_BJCF01000012.1"/>
</dbReference>
<dbReference type="CDD" id="cd00761">
    <property type="entry name" value="Glyco_tranf_GTA_type"/>
    <property type="match status" value="1"/>
</dbReference>
<evidence type="ECO:0000259" key="10">
    <source>
        <dbReference type="Pfam" id="PF00535"/>
    </source>
</evidence>
<dbReference type="Pfam" id="PF00535">
    <property type="entry name" value="Glycos_transf_2"/>
    <property type="match status" value="1"/>
</dbReference>
<evidence type="ECO:0000313" key="12">
    <source>
        <dbReference type="Proteomes" id="UP000299367"/>
    </source>
</evidence>
<dbReference type="EMBL" id="BJCF01000012">
    <property type="protein sequence ID" value="GCL41803.1"/>
    <property type="molecule type" value="Genomic_DNA"/>
</dbReference>
<dbReference type="PANTHER" id="PTHR48090:SF10">
    <property type="entry name" value="GLUCOSYL-3-PHOSPHOGLYCERATE SYNTHASE"/>
    <property type="match status" value="1"/>
</dbReference>
<evidence type="ECO:0000313" key="11">
    <source>
        <dbReference type="EMBL" id="GCL41803.1"/>
    </source>
</evidence>
<evidence type="ECO:0000256" key="9">
    <source>
        <dbReference type="ARBA" id="ARBA00048997"/>
    </source>
</evidence>
<evidence type="ECO:0000256" key="6">
    <source>
        <dbReference type="ARBA" id="ARBA00039022"/>
    </source>
</evidence>
<evidence type="ECO:0000256" key="7">
    <source>
        <dbReference type="ARBA" id="ARBA00040894"/>
    </source>
</evidence>
<proteinExistence type="inferred from homology"/>
<protein>
    <recommendedName>
        <fullName evidence="7">Glucosyl-3-phosphoglycerate synthase</fullName>
        <ecNumber evidence="6">2.4.1.266</ecNumber>
    </recommendedName>
</protein>
<keyword evidence="4" id="KW-0808">Transferase</keyword>
<dbReference type="PANTHER" id="PTHR48090">
    <property type="entry name" value="UNDECAPRENYL-PHOSPHATE 4-DEOXY-4-FORMAMIDO-L-ARABINOSE TRANSFERASE-RELATED"/>
    <property type="match status" value="1"/>
</dbReference>
<name>A0A480ADD4_9CYAN</name>
<dbReference type="SUPFAM" id="SSF53448">
    <property type="entry name" value="Nucleotide-diphospho-sugar transferases"/>
    <property type="match status" value="1"/>
</dbReference>
<comment type="catalytic activity">
    <reaction evidence="9">
        <text>an NDP-alpha-D-glucose + (2R)-3-phosphoglycerate = (2R)-2-O-(alpha-D-glucopyranosyl)-3-phospho-glycerate + a ribonucleoside 5'-diphosphate + H(+)</text>
        <dbReference type="Rhea" id="RHEA:47244"/>
        <dbReference type="ChEBI" id="CHEBI:15378"/>
        <dbReference type="ChEBI" id="CHEBI:57930"/>
        <dbReference type="ChEBI" id="CHEBI:58272"/>
        <dbReference type="ChEBI" id="CHEBI:62600"/>
        <dbReference type="ChEBI" id="CHEBI:76533"/>
        <dbReference type="EC" id="2.4.1.266"/>
    </reaction>
    <physiologicalReaction direction="left-to-right" evidence="9">
        <dbReference type="Rhea" id="RHEA:47245"/>
    </physiologicalReaction>
</comment>
<comment type="catalytic activity">
    <reaction evidence="8">
        <text>(2R)-3-phosphoglycerate + UDP-alpha-D-glucose = (2R)-2-O-(alpha-D-glucopyranosyl)-3-phospho-glycerate + UDP + H(+)</text>
        <dbReference type="Rhea" id="RHEA:31319"/>
        <dbReference type="ChEBI" id="CHEBI:15378"/>
        <dbReference type="ChEBI" id="CHEBI:58223"/>
        <dbReference type="ChEBI" id="CHEBI:58272"/>
        <dbReference type="ChEBI" id="CHEBI:58885"/>
        <dbReference type="ChEBI" id="CHEBI:62600"/>
        <dbReference type="EC" id="2.4.1.266"/>
    </reaction>
    <physiologicalReaction direction="left-to-right" evidence="8">
        <dbReference type="Rhea" id="RHEA:31320"/>
    </physiologicalReaction>
</comment>